<evidence type="ECO:0000313" key="15">
    <source>
        <dbReference type="EMBL" id="KAG8596450.1"/>
    </source>
</evidence>
<evidence type="ECO:0000256" key="4">
    <source>
        <dbReference type="ARBA" id="ARBA00022606"/>
    </source>
</evidence>
<feature type="transmembrane region" description="Helical" evidence="13">
    <location>
        <begin position="259"/>
        <end position="284"/>
    </location>
</feature>
<feature type="transmembrane region" description="Helical" evidence="13">
    <location>
        <begin position="291"/>
        <end position="311"/>
    </location>
</feature>
<proteinExistence type="inferred from homology"/>
<feature type="transmembrane region" description="Helical" evidence="13">
    <location>
        <begin position="134"/>
        <end position="155"/>
    </location>
</feature>
<evidence type="ECO:0000313" key="16">
    <source>
        <dbReference type="Proteomes" id="UP000824782"/>
    </source>
</evidence>
<dbReference type="Gene3D" id="1.20.1070.10">
    <property type="entry name" value="Rhodopsin 7-helix transmembrane proteins"/>
    <property type="match status" value="1"/>
</dbReference>
<keyword evidence="6 13" id="KW-1133">Transmembrane helix</keyword>
<evidence type="ECO:0000256" key="8">
    <source>
        <dbReference type="ARBA" id="ARBA00023136"/>
    </source>
</evidence>
<evidence type="ECO:0000256" key="6">
    <source>
        <dbReference type="ARBA" id="ARBA00022989"/>
    </source>
</evidence>
<evidence type="ECO:0000256" key="13">
    <source>
        <dbReference type="SAM" id="Phobius"/>
    </source>
</evidence>
<dbReference type="SUPFAM" id="SSF81321">
    <property type="entry name" value="Family A G protein-coupled receptor-like"/>
    <property type="match status" value="1"/>
</dbReference>
<dbReference type="GO" id="GO:0004930">
    <property type="term" value="F:G protein-coupled receptor activity"/>
    <property type="evidence" value="ECO:0007669"/>
    <property type="project" value="UniProtKB-KW"/>
</dbReference>
<evidence type="ECO:0000256" key="12">
    <source>
        <dbReference type="RuleBase" id="RU004424"/>
    </source>
</evidence>
<dbReference type="Pfam" id="PF05296">
    <property type="entry name" value="TAS2R"/>
    <property type="match status" value="1"/>
</dbReference>
<keyword evidence="16" id="KW-1185">Reference proteome</keyword>
<comment type="similarity">
    <text evidence="2 11">Belongs to the G-protein coupled receptor T2R family.</text>
</comment>
<reference evidence="15" key="1">
    <citation type="thesis" date="2020" institute="ProQuest LLC" country="789 East Eisenhower Parkway, Ann Arbor, MI, USA">
        <title>Comparative Genomics and Chromosome Evolution.</title>
        <authorList>
            <person name="Mudd A.B."/>
        </authorList>
    </citation>
    <scope>NUCLEOTIDE SEQUENCE</scope>
    <source>
        <strain evidence="15">237g6f4</strain>
        <tissue evidence="15">Blood</tissue>
    </source>
</reference>
<comment type="subcellular location">
    <subcellularLocation>
        <location evidence="1 12">Membrane</location>
        <topology evidence="1 12">Multi-pass membrane protein</topology>
    </subcellularLocation>
</comment>
<keyword evidence="8 12" id="KW-0472">Membrane</keyword>
<dbReference type="InterPro" id="IPR017452">
    <property type="entry name" value="GPCR_Rhodpsn_7TM"/>
</dbReference>
<dbReference type="EMBL" id="WNYA01000001">
    <property type="protein sequence ID" value="KAG8596450.1"/>
    <property type="molecule type" value="Genomic_DNA"/>
</dbReference>
<dbReference type="GO" id="GO:0016020">
    <property type="term" value="C:membrane"/>
    <property type="evidence" value="ECO:0007669"/>
    <property type="project" value="UniProtKB-SubCell"/>
</dbReference>
<feature type="transmembrane region" description="Helical" evidence="13">
    <location>
        <begin position="47"/>
        <end position="68"/>
    </location>
</feature>
<dbReference type="AlphaFoldDB" id="A0AAV7DG21"/>
<dbReference type="InterPro" id="IPR007960">
    <property type="entry name" value="TAS2R"/>
</dbReference>
<comment type="caution">
    <text evidence="15">The sequence shown here is derived from an EMBL/GenBank/DDBJ whole genome shotgun (WGS) entry which is preliminary data.</text>
</comment>
<protein>
    <recommendedName>
        <fullName evidence="12">Taste receptor type 2</fullName>
    </recommendedName>
</protein>
<dbReference type="PANTHER" id="PTHR11394:SF47">
    <property type="entry name" value="TASTE RECEPTOR TYPE 2 MEMBER 40"/>
    <property type="match status" value="1"/>
</dbReference>
<dbReference type="PANTHER" id="PTHR11394">
    <property type="entry name" value="TASTE RECEPTOR TYPE 2"/>
    <property type="match status" value="1"/>
</dbReference>
<feature type="domain" description="G-protein coupled receptors family 1 profile" evidence="14">
    <location>
        <begin position="23"/>
        <end position="246"/>
    </location>
</feature>
<evidence type="ECO:0000256" key="2">
    <source>
        <dbReference type="ARBA" id="ARBA00007376"/>
    </source>
</evidence>
<keyword evidence="7 12" id="KW-0297">G-protein coupled receptor</keyword>
<evidence type="ECO:0000256" key="7">
    <source>
        <dbReference type="ARBA" id="ARBA00023040"/>
    </source>
</evidence>
<keyword evidence="3 12" id="KW-0919">Taste</keyword>
<keyword evidence="4 12" id="KW-0716">Sensory transduction</keyword>
<dbReference type="GO" id="GO:0033038">
    <property type="term" value="F:bitter taste receptor activity"/>
    <property type="evidence" value="ECO:0007669"/>
    <property type="project" value="InterPro"/>
</dbReference>
<accession>A0AAV7DG21</accession>
<evidence type="ECO:0000259" key="14">
    <source>
        <dbReference type="PROSITE" id="PS50262"/>
    </source>
</evidence>
<name>A0AAV7DG21_ENGPU</name>
<keyword evidence="9 12" id="KW-0675">Receptor</keyword>
<sequence>MFPAVLLFSMTFLGVTTVIGSFANSIIISVNITDKIKGKTLSPSDQILLMMGISNVLFQVIMAINDFLSFLESDLYFSKEVYILFSAIINFPVFTSFWLTACLSISYCFQIVIFTHPVLVRLKFAVFRFIPQLLMTSVLIALSTSIPVLWNTIIYEQEFNMTGNQSMDTPSPQLTLEYLIISNLISCSLPLVLAGVANGLIIKSLVTHTRKAVKNAKGDLSTRTEGQVRAARTISCLLFIYICFYISELLLFTEIFLPSSPGMCVCLVIVYSYSPAQSIVLIFGSPKLKEASASIIHCFQGFAILFIQYVLNSHCI</sequence>
<evidence type="ECO:0000256" key="5">
    <source>
        <dbReference type="ARBA" id="ARBA00022692"/>
    </source>
</evidence>
<organism evidence="15 16">
    <name type="scientific">Engystomops pustulosus</name>
    <name type="common">Tungara frog</name>
    <name type="synonym">Physalaemus pustulosus</name>
    <dbReference type="NCBI Taxonomy" id="76066"/>
    <lineage>
        <taxon>Eukaryota</taxon>
        <taxon>Metazoa</taxon>
        <taxon>Chordata</taxon>
        <taxon>Craniata</taxon>
        <taxon>Vertebrata</taxon>
        <taxon>Euteleostomi</taxon>
        <taxon>Amphibia</taxon>
        <taxon>Batrachia</taxon>
        <taxon>Anura</taxon>
        <taxon>Neobatrachia</taxon>
        <taxon>Hyloidea</taxon>
        <taxon>Leptodactylidae</taxon>
        <taxon>Leiuperinae</taxon>
        <taxon>Engystomops</taxon>
    </lineage>
</organism>
<evidence type="ECO:0000256" key="1">
    <source>
        <dbReference type="ARBA" id="ARBA00004141"/>
    </source>
</evidence>
<feature type="transmembrane region" description="Helical" evidence="13">
    <location>
        <begin position="104"/>
        <end position="122"/>
    </location>
</feature>
<evidence type="ECO:0000256" key="3">
    <source>
        <dbReference type="ARBA" id="ARBA00022480"/>
    </source>
</evidence>
<dbReference type="PROSITE" id="PS50262">
    <property type="entry name" value="G_PROTEIN_RECEP_F1_2"/>
    <property type="match status" value="1"/>
</dbReference>
<evidence type="ECO:0000256" key="9">
    <source>
        <dbReference type="ARBA" id="ARBA00023170"/>
    </source>
</evidence>
<keyword evidence="10 12" id="KW-0807">Transducer</keyword>
<evidence type="ECO:0000256" key="10">
    <source>
        <dbReference type="ARBA" id="ARBA00023224"/>
    </source>
</evidence>
<feature type="transmembrane region" description="Helical" evidence="13">
    <location>
        <begin position="233"/>
        <end position="253"/>
    </location>
</feature>
<feature type="transmembrane region" description="Helical" evidence="13">
    <location>
        <begin position="175"/>
        <end position="201"/>
    </location>
</feature>
<dbReference type="Proteomes" id="UP000824782">
    <property type="component" value="Unassembled WGS sequence"/>
</dbReference>
<dbReference type="FunFam" id="1.20.1070.10:FF:000055">
    <property type="entry name" value="Taste receptor type 2"/>
    <property type="match status" value="1"/>
</dbReference>
<evidence type="ECO:0000256" key="11">
    <source>
        <dbReference type="RuleBase" id="RU004423"/>
    </source>
</evidence>
<gene>
    <name evidence="15" type="ORF">GDO81_001907</name>
</gene>
<keyword evidence="5 12" id="KW-0812">Transmembrane</keyword>